<accession>A0A165GIS3</accession>
<keyword evidence="3" id="KW-0812">Transmembrane</keyword>
<dbReference type="PANTHER" id="PTHR11360">
    <property type="entry name" value="MONOCARBOXYLATE TRANSPORTER"/>
    <property type="match status" value="1"/>
</dbReference>
<dbReference type="FunCoup" id="A0A165GIS3">
    <property type="interactions" value="129"/>
</dbReference>
<feature type="transmembrane region" description="Helical" evidence="3">
    <location>
        <begin position="155"/>
        <end position="174"/>
    </location>
</feature>
<dbReference type="GO" id="GO:0022857">
    <property type="term" value="F:transmembrane transporter activity"/>
    <property type="evidence" value="ECO:0007669"/>
    <property type="project" value="InterPro"/>
</dbReference>
<dbReference type="RefSeq" id="XP_018187789.1">
    <property type="nucleotide sequence ID" value="XM_018329627.1"/>
</dbReference>
<dbReference type="Gene3D" id="1.20.1250.20">
    <property type="entry name" value="MFS general substrate transporter like domains"/>
    <property type="match status" value="2"/>
</dbReference>
<dbReference type="Pfam" id="PF07690">
    <property type="entry name" value="MFS_1"/>
    <property type="match status" value="1"/>
</dbReference>
<feature type="transmembrane region" description="Helical" evidence="3">
    <location>
        <begin position="383"/>
        <end position="408"/>
    </location>
</feature>
<feature type="transmembrane region" description="Helical" evidence="3">
    <location>
        <begin position="122"/>
        <end position="143"/>
    </location>
</feature>
<protein>
    <submittedName>
        <fullName evidence="5">MFS general substrate transporter</fullName>
    </submittedName>
</protein>
<evidence type="ECO:0000256" key="1">
    <source>
        <dbReference type="ARBA" id="ARBA00004141"/>
    </source>
</evidence>
<dbReference type="OrthoDB" id="2213137at2759"/>
<proteinExistence type="inferred from homology"/>
<feature type="transmembrane region" description="Helical" evidence="3">
    <location>
        <begin position="293"/>
        <end position="311"/>
    </location>
</feature>
<dbReference type="InterPro" id="IPR020846">
    <property type="entry name" value="MFS_dom"/>
</dbReference>
<feature type="transmembrane region" description="Helical" evidence="3">
    <location>
        <begin position="68"/>
        <end position="90"/>
    </location>
</feature>
<dbReference type="PROSITE" id="PS50850">
    <property type="entry name" value="MFS"/>
    <property type="match status" value="1"/>
</dbReference>
<dbReference type="STRING" id="1328760.A0A165GIS3"/>
<feature type="transmembrane region" description="Helical" evidence="3">
    <location>
        <begin position="97"/>
        <end position="116"/>
    </location>
</feature>
<feature type="non-terminal residue" evidence="5">
    <location>
        <position position="1"/>
    </location>
</feature>
<comment type="similarity">
    <text evidence="2">Belongs to the major facilitator superfamily. Monocarboxylate porter (TC 2.A.1.13) family.</text>
</comment>
<comment type="subcellular location">
    <subcellularLocation>
        <location evidence="1">Membrane</location>
        <topology evidence="1">Multi-pass membrane protein</topology>
    </subcellularLocation>
</comment>
<dbReference type="OMA" id="AWCNGSI"/>
<evidence type="ECO:0000259" key="4">
    <source>
        <dbReference type="PROSITE" id="PS50850"/>
    </source>
</evidence>
<dbReference type="GeneID" id="28894764"/>
<sequence length="418" mass="45097">KSSIDDIRPESPEGATEQGPPNGGYGWVCVACVAFINAHTWGINSSYGVFLAHYLSTNTFKGATPLEFAFVGGLSVSQGLLVAPIATLITRWYGTRVTLLLGLCFETLALIGASFAHQIWHLFLSQGICFGWGLGFLFVGSVGVVPQWFSTKRSLANGLSTGGSGLGGMVYSLASNAMIQHLGVGWALRILGICTFTVNVVATVLIRDRNRQIGTQQRAFDLSLLKRPEFIFLNGWGFFSMLGYIALLFSLPSYASSIGLTARQGSTIGALLNLGQGLGRPLVGYFSDAAGRINMAGSMTFLCGLLCFVVWTFAKTYGVLIFFAIITGAVCGTYWTTVAPVTAEVVGLKELPPALSMTWIFIAFPTTFSEVIGLELRQAHGNIFLRAQIFVAAMYVAAALCMWCVRTWKIGELEEHPR</sequence>
<feature type="transmembrane region" description="Helical" evidence="3">
    <location>
        <begin position="318"/>
        <end position="337"/>
    </location>
</feature>
<feature type="transmembrane region" description="Helical" evidence="3">
    <location>
        <begin position="186"/>
        <end position="206"/>
    </location>
</feature>
<dbReference type="InParanoid" id="A0A165GIS3"/>
<organism evidence="5 6">
    <name type="scientific">Xylona heveae (strain CBS 132557 / TC161)</name>
    <dbReference type="NCBI Taxonomy" id="1328760"/>
    <lineage>
        <taxon>Eukaryota</taxon>
        <taxon>Fungi</taxon>
        <taxon>Dikarya</taxon>
        <taxon>Ascomycota</taxon>
        <taxon>Pezizomycotina</taxon>
        <taxon>Xylonomycetes</taxon>
        <taxon>Xylonales</taxon>
        <taxon>Xylonaceae</taxon>
        <taxon>Xylona</taxon>
    </lineage>
</organism>
<dbReference type="GO" id="GO:0016020">
    <property type="term" value="C:membrane"/>
    <property type="evidence" value="ECO:0007669"/>
    <property type="project" value="UniProtKB-SubCell"/>
</dbReference>
<evidence type="ECO:0000256" key="3">
    <source>
        <dbReference type="SAM" id="Phobius"/>
    </source>
</evidence>
<feature type="non-terminal residue" evidence="5">
    <location>
        <position position="418"/>
    </location>
</feature>
<evidence type="ECO:0000313" key="5">
    <source>
        <dbReference type="EMBL" id="KZF22234.1"/>
    </source>
</evidence>
<name>A0A165GIS3_XYLHT</name>
<dbReference type="InterPro" id="IPR011701">
    <property type="entry name" value="MFS"/>
</dbReference>
<dbReference type="InterPro" id="IPR050327">
    <property type="entry name" value="Proton-linked_MCT"/>
</dbReference>
<dbReference type="AlphaFoldDB" id="A0A165GIS3"/>
<dbReference type="InterPro" id="IPR036259">
    <property type="entry name" value="MFS_trans_sf"/>
</dbReference>
<dbReference type="PANTHER" id="PTHR11360:SF315">
    <property type="entry name" value="TRANSPORTER MCH2-RELATED"/>
    <property type="match status" value="1"/>
</dbReference>
<keyword evidence="6" id="KW-1185">Reference proteome</keyword>
<dbReference type="SUPFAM" id="SSF103473">
    <property type="entry name" value="MFS general substrate transporter"/>
    <property type="match status" value="1"/>
</dbReference>
<feature type="transmembrane region" description="Helical" evidence="3">
    <location>
        <begin position="230"/>
        <end position="251"/>
    </location>
</feature>
<keyword evidence="3" id="KW-1133">Transmembrane helix</keyword>
<feature type="transmembrane region" description="Helical" evidence="3">
    <location>
        <begin position="357"/>
        <end position="376"/>
    </location>
</feature>
<feature type="domain" description="Major facilitator superfamily (MFS) profile" evidence="4">
    <location>
        <begin position="229"/>
        <end position="418"/>
    </location>
</feature>
<keyword evidence="3" id="KW-0472">Membrane</keyword>
<evidence type="ECO:0000313" key="6">
    <source>
        <dbReference type="Proteomes" id="UP000076632"/>
    </source>
</evidence>
<dbReference type="Proteomes" id="UP000076632">
    <property type="component" value="Unassembled WGS sequence"/>
</dbReference>
<dbReference type="EMBL" id="KV407459">
    <property type="protein sequence ID" value="KZF22234.1"/>
    <property type="molecule type" value="Genomic_DNA"/>
</dbReference>
<reference evidence="5 6" key="1">
    <citation type="journal article" date="2016" name="Fungal Biol.">
        <title>The genome of Xylona heveae provides a window into fungal endophytism.</title>
        <authorList>
            <person name="Gazis R."/>
            <person name="Kuo A."/>
            <person name="Riley R."/>
            <person name="LaButti K."/>
            <person name="Lipzen A."/>
            <person name="Lin J."/>
            <person name="Amirebrahimi M."/>
            <person name="Hesse C.N."/>
            <person name="Spatafora J.W."/>
            <person name="Henrissat B."/>
            <person name="Hainaut M."/>
            <person name="Grigoriev I.V."/>
            <person name="Hibbett D.S."/>
        </authorList>
    </citation>
    <scope>NUCLEOTIDE SEQUENCE [LARGE SCALE GENOMIC DNA]</scope>
    <source>
        <strain evidence="5 6">TC161</strain>
    </source>
</reference>
<gene>
    <name evidence="5" type="ORF">L228DRAFT_199446</name>
</gene>
<evidence type="ECO:0000256" key="2">
    <source>
        <dbReference type="ARBA" id="ARBA00006727"/>
    </source>
</evidence>